<keyword evidence="2" id="KW-1185">Reference proteome</keyword>
<accession>A0A7W0HW31</accession>
<dbReference type="AlphaFoldDB" id="A0A7W0HW31"/>
<dbReference type="InterPro" id="IPR034660">
    <property type="entry name" value="DinB/YfiT-like"/>
</dbReference>
<sequence length="166" mass="18038">MTILSSGEAIGRLRADRAILLARVAGLTEEQLGSECLVDSRPLGDFCRSLHDLVAHVLMWDEINLAVLAEAAAGREHWSLDARWEDPAVGRSLNIGGVEAGRHLSPWLLLHRSGAVHDAILEELGRVGEESWDEVGALAQRVWTVPGHPAFWHAAIHLGQAVRGSL</sequence>
<dbReference type="Gene3D" id="1.20.120.450">
    <property type="entry name" value="dinb family like domain"/>
    <property type="match status" value="1"/>
</dbReference>
<evidence type="ECO:0008006" key="3">
    <source>
        <dbReference type="Google" id="ProtNLM"/>
    </source>
</evidence>
<organism evidence="1 2">
    <name type="scientific">Nonomuraea soli</name>
    <dbReference type="NCBI Taxonomy" id="1032476"/>
    <lineage>
        <taxon>Bacteria</taxon>
        <taxon>Bacillati</taxon>
        <taxon>Actinomycetota</taxon>
        <taxon>Actinomycetes</taxon>
        <taxon>Streptosporangiales</taxon>
        <taxon>Streptosporangiaceae</taxon>
        <taxon>Nonomuraea</taxon>
    </lineage>
</organism>
<evidence type="ECO:0000313" key="1">
    <source>
        <dbReference type="EMBL" id="MBA2897849.1"/>
    </source>
</evidence>
<gene>
    <name evidence="1" type="ORF">HNR30_009255</name>
</gene>
<reference evidence="1 2" key="1">
    <citation type="submission" date="2020-07" db="EMBL/GenBank/DDBJ databases">
        <title>Genomic Encyclopedia of Type Strains, Phase IV (KMG-IV): sequencing the most valuable type-strain genomes for metagenomic binning, comparative biology and taxonomic classification.</title>
        <authorList>
            <person name="Goeker M."/>
        </authorList>
    </citation>
    <scope>NUCLEOTIDE SEQUENCE [LARGE SCALE GENOMIC DNA]</scope>
    <source>
        <strain evidence="1 2">DSM 45533</strain>
    </source>
</reference>
<dbReference type="Proteomes" id="UP000530928">
    <property type="component" value="Unassembled WGS sequence"/>
</dbReference>
<evidence type="ECO:0000313" key="2">
    <source>
        <dbReference type="Proteomes" id="UP000530928"/>
    </source>
</evidence>
<comment type="caution">
    <text evidence="1">The sequence shown here is derived from an EMBL/GenBank/DDBJ whole genome shotgun (WGS) entry which is preliminary data.</text>
</comment>
<protein>
    <recommendedName>
        <fullName evidence="3">DinB family protein</fullName>
    </recommendedName>
</protein>
<proteinExistence type="predicted"/>
<dbReference type="SUPFAM" id="SSF109854">
    <property type="entry name" value="DinB/YfiT-like putative metalloenzymes"/>
    <property type="match status" value="1"/>
</dbReference>
<dbReference type="EMBL" id="JACDUR010000014">
    <property type="protein sequence ID" value="MBA2897849.1"/>
    <property type="molecule type" value="Genomic_DNA"/>
</dbReference>
<name>A0A7W0HW31_9ACTN</name>
<dbReference type="RefSeq" id="WP_181616527.1">
    <property type="nucleotide sequence ID" value="NZ_BAABAM010000016.1"/>
</dbReference>